<accession>A0ABY6KNP5</accession>
<dbReference type="PANTHER" id="PTHR46599:SF6">
    <property type="entry name" value="DUAL SPECIFICITY PHOSPHATASE 26"/>
    <property type="match status" value="1"/>
</dbReference>
<proteinExistence type="predicted"/>
<evidence type="ECO:0000313" key="3">
    <source>
        <dbReference type="EMBL" id="UYV70309.1"/>
    </source>
</evidence>
<feature type="domain" description="PiggyBac transposable element-derived protein" evidence="2">
    <location>
        <begin position="223"/>
        <end position="329"/>
    </location>
</feature>
<evidence type="ECO:0000256" key="1">
    <source>
        <dbReference type="SAM" id="MobiDB-lite"/>
    </source>
</evidence>
<reference evidence="3 4" key="1">
    <citation type="submission" date="2022-01" db="EMBL/GenBank/DDBJ databases">
        <title>A chromosomal length assembly of Cordylochernes scorpioides.</title>
        <authorList>
            <person name="Zeh D."/>
            <person name="Zeh J."/>
        </authorList>
    </citation>
    <scope>NUCLEOTIDE SEQUENCE [LARGE SCALE GENOMIC DNA]</scope>
    <source>
        <strain evidence="3">IN4F17</strain>
        <tissue evidence="3">Whole Body</tissue>
    </source>
</reference>
<evidence type="ECO:0000313" key="4">
    <source>
        <dbReference type="Proteomes" id="UP001235939"/>
    </source>
</evidence>
<dbReference type="Proteomes" id="UP001235939">
    <property type="component" value="Chromosome 07"/>
</dbReference>
<keyword evidence="4" id="KW-1185">Reference proteome</keyword>
<dbReference type="InterPro" id="IPR029526">
    <property type="entry name" value="PGBD"/>
</dbReference>
<organism evidence="3 4">
    <name type="scientific">Cordylochernes scorpioides</name>
    <dbReference type="NCBI Taxonomy" id="51811"/>
    <lineage>
        <taxon>Eukaryota</taxon>
        <taxon>Metazoa</taxon>
        <taxon>Ecdysozoa</taxon>
        <taxon>Arthropoda</taxon>
        <taxon>Chelicerata</taxon>
        <taxon>Arachnida</taxon>
        <taxon>Pseudoscorpiones</taxon>
        <taxon>Cheliferoidea</taxon>
        <taxon>Chernetidae</taxon>
        <taxon>Cordylochernes</taxon>
    </lineage>
</organism>
<dbReference type="PANTHER" id="PTHR46599">
    <property type="entry name" value="PIGGYBAC TRANSPOSABLE ELEMENT-DERIVED PROTEIN 4"/>
    <property type="match status" value="1"/>
</dbReference>
<dbReference type="Pfam" id="PF13843">
    <property type="entry name" value="DDE_Tnp_1_7"/>
    <property type="match status" value="1"/>
</dbReference>
<evidence type="ECO:0000259" key="2">
    <source>
        <dbReference type="Pfam" id="PF13843"/>
    </source>
</evidence>
<dbReference type="EMBL" id="CP092869">
    <property type="protein sequence ID" value="UYV70309.1"/>
    <property type="molecule type" value="Genomic_DNA"/>
</dbReference>
<feature type="region of interest" description="Disordered" evidence="1">
    <location>
        <begin position="1"/>
        <end position="57"/>
    </location>
</feature>
<feature type="compositionally biased region" description="Basic and acidic residues" evidence="1">
    <location>
        <begin position="21"/>
        <end position="48"/>
    </location>
</feature>
<protein>
    <recommendedName>
        <fullName evidence="2">PiggyBac transposable element-derived protein domain-containing protein</fullName>
    </recommendedName>
</protein>
<name>A0ABY6KNP5_9ARAC</name>
<sequence length="361" mass="41120">MEGGVAGGEEGVEEGLALGNERVRGVGERQGRKERQSEEMAAEREGGKLQRSVKHSAWKTEQWEAKGMERLRGGKQEERGEEEILAMPALTPLRDLEPLVYHDSESELESENEEFGSSSNYSFYVRIRSYNIISHLPGPKRYGKNITTAVGAYRKIITNKIVEKIVCNTNKFISRIQGNFSRERYAKDTNDEEIWALIGLLLLSGTKRPAIFPFKKYGQMMEPYSKFSDEKIIPLKGRCSFKQYLPNKPSKYGIKTYGLCWSRTSYVVNIDINAGKQPEGPFQKIERLLPSISWSNITTDNWYTSYPLAVALLNNHKLTFAGALKKRTKKKYHLNLCQIAHNKCLAQFLVFKKCLPCIICS</sequence>
<gene>
    <name evidence="3" type="ORF">LAZ67_7002484</name>
</gene>